<evidence type="ECO:0000256" key="1">
    <source>
        <dbReference type="ARBA" id="ARBA00009369"/>
    </source>
</evidence>
<gene>
    <name evidence="7" type="ORF">SE17_26155</name>
</gene>
<dbReference type="GO" id="GO:0005886">
    <property type="term" value="C:plasma membrane"/>
    <property type="evidence" value="ECO:0007669"/>
    <property type="project" value="TreeGrafter"/>
</dbReference>
<dbReference type="InterPro" id="IPR042175">
    <property type="entry name" value="Cell/Rod_MreC_2"/>
</dbReference>
<dbReference type="InterPro" id="IPR055342">
    <property type="entry name" value="MreC_beta-barrel_core"/>
</dbReference>
<evidence type="ECO:0000256" key="4">
    <source>
        <dbReference type="ARBA" id="ARBA00032089"/>
    </source>
</evidence>
<evidence type="ECO:0000256" key="3">
    <source>
        <dbReference type="ARBA" id="ARBA00022960"/>
    </source>
</evidence>
<reference evidence="7 8" key="1">
    <citation type="submission" date="2015-09" db="EMBL/GenBank/DDBJ databases">
        <title>Draft genome sequence of Kouleothrix aurantiaca JCM 19913.</title>
        <authorList>
            <person name="Hemp J."/>
        </authorList>
    </citation>
    <scope>NUCLEOTIDE SEQUENCE [LARGE SCALE GENOMIC DNA]</scope>
    <source>
        <strain evidence="7 8">COM-B</strain>
    </source>
</reference>
<evidence type="ECO:0000313" key="7">
    <source>
        <dbReference type="EMBL" id="KPV50571.1"/>
    </source>
</evidence>
<dbReference type="Gene3D" id="2.40.10.340">
    <property type="entry name" value="Rod shape-determining protein MreC, domain 1"/>
    <property type="match status" value="1"/>
</dbReference>
<feature type="domain" description="Rod shape-determining protein MreC beta-barrel core" evidence="6">
    <location>
        <begin position="96"/>
        <end position="257"/>
    </location>
</feature>
<feature type="coiled-coil region" evidence="5">
    <location>
        <begin position="36"/>
        <end position="87"/>
    </location>
</feature>
<dbReference type="GO" id="GO:0008360">
    <property type="term" value="P:regulation of cell shape"/>
    <property type="evidence" value="ECO:0007669"/>
    <property type="project" value="UniProtKB-KW"/>
</dbReference>
<comment type="similarity">
    <text evidence="1">Belongs to the MreC family.</text>
</comment>
<name>A0A0P9DL00_9CHLR</name>
<comment type="caution">
    <text evidence="7">The sequence shown here is derived from an EMBL/GenBank/DDBJ whole genome shotgun (WGS) entry which is preliminary data.</text>
</comment>
<dbReference type="PANTHER" id="PTHR34138:SF1">
    <property type="entry name" value="CELL SHAPE-DETERMINING PROTEIN MREC"/>
    <property type="match status" value="1"/>
</dbReference>
<dbReference type="Proteomes" id="UP000050509">
    <property type="component" value="Unassembled WGS sequence"/>
</dbReference>
<dbReference type="InterPro" id="IPR042177">
    <property type="entry name" value="Cell/Rod_1"/>
</dbReference>
<keyword evidence="5" id="KW-0175">Coiled coil</keyword>
<sequence>VLDQGGMLGPLRSRLQTYLTPLMQPLRQFGDRVGGIGQSLSEVQQLRDRVATLEQENGRLKAENIQIQEMHQRLDQLETQLRIEKERKWQLLGADVSARSPDGGRRLLMLNAGEEKGIRPGMAVLGQEGSSPPALIGVVDSVGPRSASVLLITDYSSAVSAKIYHNNVASTGVVQGQWQVGSRLKLEAVDRSLPLTTGDIVFTAGLTAQFDTELPRAAILKDIPIGTVEQIEIDGHNQSADVRPYVDPDRVTYAWVLLNQND</sequence>
<dbReference type="AlphaFoldDB" id="A0A0P9DL00"/>
<evidence type="ECO:0000313" key="8">
    <source>
        <dbReference type="Proteomes" id="UP000050509"/>
    </source>
</evidence>
<organism evidence="7 8">
    <name type="scientific">Kouleothrix aurantiaca</name>
    <dbReference type="NCBI Taxonomy" id="186479"/>
    <lineage>
        <taxon>Bacteria</taxon>
        <taxon>Bacillati</taxon>
        <taxon>Chloroflexota</taxon>
        <taxon>Chloroflexia</taxon>
        <taxon>Chloroflexales</taxon>
        <taxon>Roseiflexineae</taxon>
        <taxon>Roseiflexaceae</taxon>
        <taxon>Kouleothrix</taxon>
    </lineage>
</organism>
<dbReference type="PIRSF" id="PIRSF038471">
    <property type="entry name" value="MreC"/>
    <property type="match status" value="1"/>
</dbReference>
<dbReference type="Pfam" id="PF04085">
    <property type="entry name" value="MreC"/>
    <property type="match status" value="1"/>
</dbReference>
<evidence type="ECO:0000256" key="2">
    <source>
        <dbReference type="ARBA" id="ARBA00013855"/>
    </source>
</evidence>
<keyword evidence="3" id="KW-0133">Cell shape</keyword>
<proteinExistence type="inferred from homology"/>
<feature type="non-terminal residue" evidence="7">
    <location>
        <position position="1"/>
    </location>
</feature>
<keyword evidence="8" id="KW-1185">Reference proteome</keyword>
<accession>A0A0P9DL00</accession>
<dbReference type="PANTHER" id="PTHR34138">
    <property type="entry name" value="CELL SHAPE-DETERMINING PROTEIN MREC"/>
    <property type="match status" value="1"/>
</dbReference>
<evidence type="ECO:0000256" key="5">
    <source>
        <dbReference type="SAM" id="Coils"/>
    </source>
</evidence>
<dbReference type="InterPro" id="IPR007221">
    <property type="entry name" value="MreC"/>
</dbReference>
<dbReference type="Gene3D" id="2.40.10.350">
    <property type="entry name" value="Rod shape-determining protein MreC, domain 2"/>
    <property type="match status" value="1"/>
</dbReference>
<protein>
    <recommendedName>
        <fullName evidence="2">Cell shape-determining protein MreC</fullName>
    </recommendedName>
    <alternativeName>
        <fullName evidence="4">Cell shape protein MreC</fullName>
    </alternativeName>
</protein>
<evidence type="ECO:0000259" key="6">
    <source>
        <dbReference type="Pfam" id="PF04085"/>
    </source>
</evidence>
<dbReference type="EMBL" id="LJCR01001321">
    <property type="protein sequence ID" value="KPV50571.1"/>
    <property type="molecule type" value="Genomic_DNA"/>
</dbReference>